<name>A0A1W6K0M1_9CREN</name>
<gene>
    <name evidence="1" type="ORF">B6F84_08565</name>
</gene>
<dbReference type="Proteomes" id="UP000193404">
    <property type="component" value="Chromosome"/>
</dbReference>
<dbReference type="AlphaFoldDB" id="A0A1W6K0M1"/>
<evidence type="ECO:0000313" key="1">
    <source>
        <dbReference type="EMBL" id="ARM76068.1"/>
    </source>
</evidence>
<dbReference type="EMBL" id="CP020477">
    <property type="protein sequence ID" value="ARM76068.1"/>
    <property type="molecule type" value="Genomic_DNA"/>
</dbReference>
<sequence length="102" mass="12173">MDIIFDDIIDVSILRNKYAEYESSIKSNFMSAIKDFLSFVKYIKEHTKSSKLLEILNEQEKISKKILLVYKIRFILLIFYRDIIEKMINRLLSLINAFISMI</sequence>
<proteinExistence type="predicted"/>
<dbReference type="KEGG" id="aman:B6F84_08565"/>
<protein>
    <submittedName>
        <fullName evidence="1">Uncharacterized protein</fullName>
    </submittedName>
</protein>
<evidence type="ECO:0000313" key="2">
    <source>
        <dbReference type="Proteomes" id="UP000193404"/>
    </source>
</evidence>
<reference evidence="1 2" key="1">
    <citation type="submission" date="2017-03" db="EMBL/GenBank/DDBJ databases">
        <title>Sulfur activation and transportation mechanism of thermophilic Archaea Acidianus manzaensis YN-25.</title>
        <authorList>
            <person name="Ma Y."/>
            <person name="Yang Y."/>
            <person name="Xia J."/>
        </authorList>
    </citation>
    <scope>NUCLEOTIDE SEQUENCE [LARGE SCALE GENOMIC DNA]</scope>
    <source>
        <strain evidence="1 2">YN-25</strain>
    </source>
</reference>
<accession>A0A1W6K0M1</accession>
<keyword evidence="2" id="KW-1185">Reference proteome</keyword>
<organism evidence="1 2">
    <name type="scientific">Acidianus manzaensis</name>
    <dbReference type="NCBI Taxonomy" id="282676"/>
    <lineage>
        <taxon>Archaea</taxon>
        <taxon>Thermoproteota</taxon>
        <taxon>Thermoprotei</taxon>
        <taxon>Sulfolobales</taxon>
        <taxon>Sulfolobaceae</taxon>
        <taxon>Acidianus</taxon>
    </lineage>
</organism>
<dbReference type="STRING" id="282676.B6F84_08565"/>